<evidence type="ECO:0000256" key="2">
    <source>
        <dbReference type="SAM" id="Phobius"/>
    </source>
</evidence>
<sequence>MNIIEESSHGASAAPNAVGTPNATQDVLRHVKPGKTRAPFLRYIRINLPRLTKAVLIMVIAVIGATAAGVALSDHLPFPGADIALWIVVAFAAIYVLFGLFTTLRIWDYGSLVGAAALIVYIGGLLGDAPYVWNGASIYLAATWNVMAIASLAYFFLNWAVNYGMLVAYPDDQGFTD</sequence>
<feature type="transmembrane region" description="Helical" evidence="2">
    <location>
        <begin position="51"/>
        <end position="71"/>
    </location>
</feature>
<accession>A0A2A9DRD4</accession>
<feature type="region of interest" description="Disordered" evidence="1">
    <location>
        <begin position="1"/>
        <end position="21"/>
    </location>
</feature>
<evidence type="ECO:0000313" key="3">
    <source>
        <dbReference type="EMBL" id="PFG28926.1"/>
    </source>
</evidence>
<proteinExistence type="predicted"/>
<keyword evidence="2" id="KW-0472">Membrane</keyword>
<dbReference type="AlphaFoldDB" id="A0A2A9DRD4"/>
<dbReference type="OrthoDB" id="6164367at2"/>
<comment type="caution">
    <text evidence="3">The sequence shown here is derived from an EMBL/GenBank/DDBJ whole genome shotgun (WGS) entry which is preliminary data.</text>
</comment>
<feature type="transmembrane region" description="Helical" evidence="2">
    <location>
        <begin position="109"/>
        <end position="126"/>
    </location>
</feature>
<dbReference type="RefSeq" id="WP_048380545.1">
    <property type="nucleotide sequence ID" value="NZ_LDYE01000007.1"/>
</dbReference>
<keyword evidence="4" id="KW-1185">Reference proteome</keyword>
<feature type="transmembrane region" description="Helical" evidence="2">
    <location>
        <begin position="138"/>
        <end position="157"/>
    </location>
</feature>
<keyword evidence="2" id="KW-0812">Transmembrane</keyword>
<dbReference type="EMBL" id="PDJF01000001">
    <property type="protein sequence ID" value="PFG28926.1"/>
    <property type="molecule type" value="Genomic_DNA"/>
</dbReference>
<dbReference type="STRING" id="1724.GCA_001044175_02096"/>
<protein>
    <submittedName>
        <fullName evidence="3">Uncharacterized protein</fullName>
    </submittedName>
</protein>
<organism evidence="3 4">
    <name type="scientific">Corynebacterium renale</name>
    <dbReference type="NCBI Taxonomy" id="1724"/>
    <lineage>
        <taxon>Bacteria</taxon>
        <taxon>Bacillati</taxon>
        <taxon>Actinomycetota</taxon>
        <taxon>Actinomycetes</taxon>
        <taxon>Mycobacteriales</taxon>
        <taxon>Corynebacteriaceae</taxon>
        <taxon>Corynebacterium</taxon>
    </lineage>
</organism>
<gene>
    <name evidence="3" type="ORF">ATK06_2055</name>
</gene>
<dbReference type="Proteomes" id="UP000221653">
    <property type="component" value="Unassembled WGS sequence"/>
</dbReference>
<evidence type="ECO:0000313" key="4">
    <source>
        <dbReference type="Proteomes" id="UP000221653"/>
    </source>
</evidence>
<keyword evidence="2" id="KW-1133">Transmembrane helix</keyword>
<name>A0A2A9DRD4_9CORY</name>
<evidence type="ECO:0000256" key="1">
    <source>
        <dbReference type="SAM" id="MobiDB-lite"/>
    </source>
</evidence>
<reference evidence="3 4" key="1">
    <citation type="submission" date="2017-10" db="EMBL/GenBank/DDBJ databases">
        <title>Sequencing the genomes of 1000 actinobacteria strains.</title>
        <authorList>
            <person name="Klenk H.-P."/>
        </authorList>
    </citation>
    <scope>NUCLEOTIDE SEQUENCE [LARGE SCALE GENOMIC DNA]</scope>
    <source>
        <strain evidence="3 4">DSM 20688</strain>
    </source>
</reference>
<feature type="transmembrane region" description="Helical" evidence="2">
    <location>
        <begin position="83"/>
        <end position="102"/>
    </location>
</feature>